<dbReference type="PANTHER" id="PTHR23309">
    <property type="entry name" value="3-HYDROXYACYL-COA DEHYROGENASE"/>
    <property type="match status" value="1"/>
</dbReference>
<protein>
    <submittedName>
        <fullName evidence="5">Peroxisomal fatty acid beta-oxidation multifunctional AIM1-like protein</fullName>
    </submittedName>
</protein>
<keyword evidence="4" id="KW-0472">Membrane</keyword>
<sequence>MSQIRVMMEVGDDSVAVITIFNPPLNTMAVSIIAGLMEKFDEVSRRNDVKAAVLTGSGGKFCGGLDLNVIQKVHLTGDVSLVPQASVDLALTAIEGFFLSF</sequence>
<feature type="transmembrane region" description="Helical" evidence="4">
    <location>
        <begin position="15"/>
        <end position="37"/>
    </location>
</feature>
<evidence type="ECO:0000313" key="5">
    <source>
        <dbReference type="EMBL" id="KHG02088.1"/>
    </source>
</evidence>
<organism evidence="5 6">
    <name type="scientific">Gossypium arboreum</name>
    <name type="common">Tree cotton</name>
    <name type="synonym">Gossypium nanking</name>
    <dbReference type="NCBI Taxonomy" id="29729"/>
    <lineage>
        <taxon>Eukaryota</taxon>
        <taxon>Viridiplantae</taxon>
        <taxon>Streptophyta</taxon>
        <taxon>Embryophyta</taxon>
        <taxon>Tracheophyta</taxon>
        <taxon>Spermatophyta</taxon>
        <taxon>Magnoliopsida</taxon>
        <taxon>eudicotyledons</taxon>
        <taxon>Gunneridae</taxon>
        <taxon>Pentapetalae</taxon>
        <taxon>rosids</taxon>
        <taxon>malvids</taxon>
        <taxon>Malvales</taxon>
        <taxon>Malvaceae</taxon>
        <taxon>Malvoideae</taxon>
        <taxon>Gossypium</taxon>
    </lineage>
</organism>
<keyword evidence="3" id="KW-0511">Multifunctional enzyme</keyword>
<comment type="caution">
    <text evidence="5">The sequence shown here is derived from an EMBL/GenBank/DDBJ whole genome shotgun (WGS) entry which is preliminary data.</text>
</comment>
<dbReference type="GO" id="GO:0016853">
    <property type="term" value="F:isomerase activity"/>
    <property type="evidence" value="ECO:0007669"/>
    <property type="project" value="UniProtKB-KW"/>
</dbReference>
<dbReference type="Pfam" id="PF00378">
    <property type="entry name" value="ECH_1"/>
    <property type="match status" value="1"/>
</dbReference>
<evidence type="ECO:0000256" key="1">
    <source>
        <dbReference type="ARBA" id="ARBA00023235"/>
    </source>
</evidence>
<accession>A0A0B0MIT6</accession>
<dbReference type="SUPFAM" id="SSF52096">
    <property type="entry name" value="ClpP/crotonase"/>
    <property type="match status" value="1"/>
</dbReference>
<evidence type="ECO:0000256" key="2">
    <source>
        <dbReference type="ARBA" id="ARBA00023239"/>
    </source>
</evidence>
<evidence type="ECO:0000256" key="4">
    <source>
        <dbReference type="SAM" id="Phobius"/>
    </source>
</evidence>
<evidence type="ECO:0000256" key="3">
    <source>
        <dbReference type="ARBA" id="ARBA00023268"/>
    </source>
</evidence>
<dbReference type="EMBL" id="JRRC01239400">
    <property type="protein sequence ID" value="KHG02088.1"/>
    <property type="molecule type" value="Genomic_DNA"/>
</dbReference>
<keyword evidence="4" id="KW-0812">Transmembrane</keyword>
<name>A0A0B0MIT6_GOSAR</name>
<dbReference type="GO" id="GO:0005777">
    <property type="term" value="C:peroxisome"/>
    <property type="evidence" value="ECO:0007669"/>
    <property type="project" value="TreeGrafter"/>
</dbReference>
<reference evidence="6" key="1">
    <citation type="submission" date="2014-09" db="EMBL/GenBank/DDBJ databases">
        <authorList>
            <person name="Mudge J."/>
            <person name="Ramaraj T."/>
            <person name="Lindquist I.E."/>
            <person name="Bharti A.K."/>
            <person name="Sundararajan A."/>
            <person name="Cameron C.T."/>
            <person name="Woodward J.E."/>
            <person name="May G.D."/>
            <person name="Brubaker C."/>
            <person name="Broadhvest J."/>
            <person name="Wilkins T.A."/>
        </authorList>
    </citation>
    <scope>NUCLEOTIDE SEQUENCE</scope>
    <source>
        <strain evidence="6">cv. AKA8401</strain>
    </source>
</reference>
<dbReference type="InterPro" id="IPR029045">
    <property type="entry name" value="ClpP/crotonase-like_dom_sf"/>
</dbReference>
<keyword evidence="2" id="KW-0456">Lyase</keyword>
<keyword evidence="4" id="KW-1133">Transmembrane helix</keyword>
<dbReference type="PANTHER" id="PTHR23309:SF49">
    <property type="entry name" value="PEROXISOMAL BIFUNCTIONAL ENZYME"/>
    <property type="match status" value="1"/>
</dbReference>
<keyword evidence="1" id="KW-0413">Isomerase</keyword>
<evidence type="ECO:0000313" key="6">
    <source>
        <dbReference type="Proteomes" id="UP000032142"/>
    </source>
</evidence>
<dbReference type="Gene3D" id="3.90.226.10">
    <property type="entry name" value="2-enoyl-CoA Hydratase, Chain A, domain 1"/>
    <property type="match status" value="1"/>
</dbReference>
<dbReference type="InterPro" id="IPR001753">
    <property type="entry name" value="Enoyl-CoA_hydra/iso"/>
</dbReference>
<dbReference type="Proteomes" id="UP000032142">
    <property type="component" value="Unassembled WGS sequence"/>
</dbReference>
<proteinExistence type="predicted"/>
<dbReference type="AlphaFoldDB" id="A0A0B0MIT6"/>
<dbReference type="GO" id="GO:0006635">
    <property type="term" value="P:fatty acid beta-oxidation"/>
    <property type="evidence" value="ECO:0007669"/>
    <property type="project" value="TreeGrafter"/>
</dbReference>
<keyword evidence="6" id="KW-1185">Reference proteome</keyword>
<dbReference type="GO" id="GO:0003857">
    <property type="term" value="F:(3S)-3-hydroxyacyl-CoA dehydrogenase (NAD+) activity"/>
    <property type="evidence" value="ECO:0007669"/>
    <property type="project" value="TreeGrafter"/>
</dbReference>
<gene>
    <name evidence="5" type="ORF">F383_06185</name>
</gene>
<dbReference type="GO" id="GO:0016829">
    <property type="term" value="F:lyase activity"/>
    <property type="evidence" value="ECO:0007669"/>
    <property type="project" value="UniProtKB-KW"/>
</dbReference>